<gene>
    <name evidence="1" type="ORF">ABWT76_000941</name>
</gene>
<reference evidence="1" key="1">
    <citation type="submission" date="2024-07" db="EMBL/GenBank/DDBJ databases">
        <authorList>
            <person name="Kim Y.J."/>
            <person name="Jeong J.Y."/>
        </authorList>
    </citation>
    <scope>NUCLEOTIDE SEQUENCE</scope>
    <source>
        <strain evidence="1">GIHE-MW2</strain>
    </source>
</reference>
<dbReference type="RefSeq" id="WP_054468516.1">
    <property type="nucleotide sequence ID" value="NZ_CP159837.1"/>
</dbReference>
<name>A0AAU8JGZ9_9CYAN</name>
<proteinExistence type="predicted"/>
<dbReference type="AlphaFoldDB" id="A0AAU8JGZ9"/>
<protein>
    <submittedName>
        <fullName evidence="1">Uncharacterized protein</fullName>
    </submittedName>
</protein>
<evidence type="ECO:0000313" key="1">
    <source>
        <dbReference type="EMBL" id="XCM38115.1"/>
    </source>
</evidence>
<sequence length="153" mass="17778">MGIFRGMIVGLLILWLTLPLPLFLSPEMVGDEFTDQPTVSVLLNQQKAKSPRMGFWHQINNKAKIFAWIKPTQLMSRVVFDDLLKTEKYIELALFHLWNSLVKPTRQILWQMTSQMQRSLMKNLAGAYSRSKFVLSFEDLIHQTEIVLDPEIS</sequence>
<accession>A0AAU8JGZ9</accession>
<organism evidence="1">
    <name type="scientific">Planktothricoides raciborskii GIHE-MW2</name>
    <dbReference type="NCBI Taxonomy" id="2792601"/>
    <lineage>
        <taxon>Bacteria</taxon>
        <taxon>Bacillati</taxon>
        <taxon>Cyanobacteriota</taxon>
        <taxon>Cyanophyceae</taxon>
        <taxon>Oscillatoriophycideae</taxon>
        <taxon>Oscillatoriales</taxon>
        <taxon>Oscillatoriaceae</taxon>
        <taxon>Planktothricoides</taxon>
    </lineage>
</organism>
<dbReference type="EMBL" id="CP159837">
    <property type="protein sequence ID" value="XCM38115.1"/>
    <property type="molecule type" value="Genomic_DNA"/>
</dbReference>